<dbReference type="Gene3D" id="2.30.29.30">
    <property type="entry name" value="Pleckstrin-homology domain (PH domain)/Phosphotyrosine-binding domain (PTB)"/>
    <property type="match status" value="1"/>
</dbReference>
<accession>A0A7J7JD39</accession>
<dbReference type="SUPFAM" id="SSF57863">
    <property type="entry name" value="ArfGap/RecO-like zinc finger"/>
    <property type="match status" value="1"/>
</dbReference>
<evidence type="ECO:0000313" key="5">
    <source>
        <dbReference type="Proteomes" id="UP000593567"/>
    </source>
</evidence>
<dbReference type="PRINTS" id="PR00405">
    <property type="entry name" value="REVINTRACTNG"/>
</dbReference>
<dbReference type="EMBL" id="VXIV02002609">
    <property type="protein sequence ID" value="KAF6024182.1"/>
    <property type="molecule type" value="Genomic_DNA"/>
</dbReference>
<proteinExistence type="predicted"/>
<dbReference type="SMART" id="SM00105">
    <property type="entry name" value="ArfGap"/>
    <property type="match status" value="1"/>
</dbReference>
<dbReference type="GO" id="GO:0005737">
    <property type="term" value="C:cytoplasm"/>
    <property type="evidence" value="ECO:0007669"/>
    <property type="project" value="TreeGrafter"/>
</dbReference>
<dbReference type="GO" id="GO:0005886">
    <property type="term" value="C:plasma membrane"/>
    <property type="evidence" value="ECO:0007669"/>
    <property type="project" value="TreeGrafter"/>
</dbReference>
<gene>
    <name evidence="4" type="ORF">EB796_017513</name>
</gene>
<keyword evidence="5" id="KW-1185">Reference proteome</keyword>
<feature type="domain" description="PH" evidence="2">
    <location>
        <begin position="159"/>
        <end position="261"/>
    </location>
</feature>
<dbReference type="InterPro" id="IPR011993">
    <property type="entry name" value="PH-like_dom_sf"/>
</dbReference>
<evidence type="ECO:0000256" key="1">
    <source>
        <dbReference type="PROSITE-ProRule" id="PRU00288"/>
    </source>
</evidence>
<evidence type="ECO:0000313" key="4">
    <source>
        <dbReference type="EMBL" id="KAF6024182.1"/>
    </source>
</evidence>
<feature type="domain" description="Arf-GAP" evidence="3">
    <location>
        <begin position="6"/>
        <end position="72"/>
    </location>
</feature>
<dbReference type="InterPro" id="IPR052589">
    <property type="entry name" value="Arf-GAP_dual-PH_domain"/>
</dbReference>
<comment type="caution">
    <text evidence="4">The sequence shown here is derived from an EMBL/GenBank/DDBJ whole genome shotgun (WGS) entry which is preliminary data.</text>
</comment>
<keyword evidence="1" id="KW-0479">Metal-binding</keyword>
<dbReference type="OrthoDB" id="10266696at2759"/>
<dbReference type="PROSITE" id="PS50003">
    <property type="entry name" value="PH_DOMAIN"/>
    <property type="match status" value="1"/>
</dbReference>
<organism evidence="4 5">
    <name type="scientific">Bugula neritina</name>
    <name type="common">Brown bryozoan</name>
    <name type="synonym">Sertularia neritina</name>
    <dbReference type="NCBI Taxonomy" id="10212"/>
    <lineage>
        <taxon>Eukaryota</taxon>
        <taxon>Metazoa</taxon>
        <taxon>Spiralia</taxon>
        <taxon>Lophotrochozoa</taxon>
        <taxon>Bryozoa</taxon>
        <taxon>Gymnolaemata</taxon>
        <taxon>Cheilostomatida</taxon>
        <taxon>Flustrina</taxon>
        <taxon>Buguloidea</taxon>
        <taxon>Bugulidae</taxon>
        <taxon>Bugula</taxon>
    </lineage>
</organism>
<evidence type="ECO:0008006" key="6">
    <source>
        <dbReference type="Google" id="ProtNLM"/>
    </source>
</evidence>
<dbReference type="GO" id="GO:0005096">
    <property type="term" value="F:GTPase activator activity"/>
    <property type="evidence" value="ECO:0007669"/>
    <property type="project" value="InterPro"/>
</dbReference>
<dbReference type="SUPFAM" id="SSF50729">
    <property type="entry name" value="PH domain-like"/>
    <property type="match status" value="2"/>
</dbReference>
<dbReference type="PANTHER" id="PTHR46021">
    <property type="entry name" value="ARF-GAP WITH DUAL PH DOMAIN-CONTAINING PROTEIN 1-LIKE PROTEIN"/>
    <property type="match status" value="1"/>
</dbReference>
<dbReference type="InterPro" id="IPR037278">
    <property type="entry name" value="ARFGAP/RecO"/>
</dbReference>
<dbReference type="Proteomes" id="UP000593567">
    <property type="component" value="Unassembled WGS sequence"/>
</dbReference>
<dbReference type="GO" id="GO:0005547">
    <property type="term" value="F:phosphatidylinositol-3,4,5-trisphosphate binding"/>
    <property type="evidence" value="ECO:0007669"/>
    <property type="project" value="TreeGrafter"/>
</dbReference>
<dbReference type="Gene3D" id="1.10.220.150">
    <property type="entry name" value="Arf GTPase activating protein"/>
    <property type="match status" value="1"/>
</dbReference>
<dbReference type="InterPro" id="IPR038508">
    <property type="entry name" value="ArfGAP_dom_sf"/>
</dbReference>
<protein>
    <recommendedName>
        <fullName evidence="6">ADAP1</fullName>
    </recommendedName>
</protein>
<keyword evidence="1" id="KW-0863">Zinc-finger</keyword>
<sequence length="279" mass="31685">MSGGNHRRLLDIRLKPGNDNRCADCNAEEPEWASYSIGVFLCATCCGIHRSLGTHISKTKGIKLDNWDDEQVAAKSPKAKLPVDKLNCCFVPSKIGNLNGMQISYPDQRGHTRNIYVFSSDGKDIVDWYMAIRNVKLTRLRIGLPHVEESELVQRLTSDFILEGWLYKTGPDLKDAWKRRWFTFDRRKLLYFDEPLGAYAKGEIFLGEAGNDCSVYHGLPNGRTPCGVPFTLRVPAREYPLAAECEEEREQWMTAIKTVLATPLSLQEQAEARAWTCKR</sequence>
<dbReference type="Pfam" id="PF01412">
    <property type="entry name" value="ArfGap"/>
    <property type="match status" value="1"/>
</dbReference>
<dbReference type="PANTHER" id="PTHR46021:SF2">
    <property type="entry name" value="ARF-GAP WITH DUAL PH DOMAIN-CONTAINING PROTEIN 1"/>
    <property type="match status" value="1"/>
</dbReference>
<dbReference type="AlphaFoldDB" id="A0A7J7JD39"/>
<dbReference type="InterPro" id="IPR001164">
    <property type="entry name" value="ArfGAP_dom"/>
</dbReference>
<dbReference type="Pfam" id="PF00169">
    <property type="entry name" value="PH"/>
    <property type="match status" value="1"/>
</dbReference>
<dbReference type="FunFam" id="2.30.29.30:FF:000099">
    <property type="entry name" value="Arf-GAP with dual PH domain-containing protein 1"/>
    <property type="match status" value="1"/>
</dbReference>
<dbReference type="SMART" id="SM00233">
    <property type="entry name" value="PH"/>
    <property type="match status" value="1"/>
</dbReference>
<name>A0A7J7JD39_BUGNE</name>
<keyword evidence="1" id="KW-0862">Zinc</keyword>
<dbReference type="PROSITE" id="PS50115">
    <property type="entry name" value="ARFGAP"/>
    <property type="match status" value="1"/>
</dbReference>
<reference evidence="4" key="1">
    <citation type="submission" date="2020-06" db="EMBL/GenBank/DDBJ databases">
        <title>Draft genome of Bugula neritina, a colonial animal packing powerful symbionts and potential medicines.</title>
        <authorList>
            <person name="Rayko M."/>
        </authorList>
    </citation>
    <scope>NUCLEOTIDE SEQUENCE [LARGE SCALE GENOMIC DNA]</scope>
    <source>
        <strain evidence="4">Kwan_BN1</strain>
    </source>
</reference>
<dbReference type="GO" id="GO:0008270">
    <property type="term" value="F:zinc ion binding"/>
    <property type="evidence" value="ECO:0007669"/>
    <property type="project" value="UniProtKB-KW"/>
</dbReference>
<dbReference type="InterPro" id="IPR001849">
    <property type="entry name" value="PH_domain"/>
</dbReference>
<evidence type="ECO:0000259" key="2">
    <source>
        <dbReference type="PROSITE" id="PS50003"/>
    </source>
</evidence>
<evidence type="ECO:0000259" key="3">
    <source>
        <dbReference type="PROSITE" id="PS50115"/>
    </source>
</evidence>